<keyword evidence="2" id="KW-0812">Transmembrane</keyword>
<organism evidence="4 5">
    <name type="scientific">Thalassolituus hydrocarboniclasticus</name>
    <dbReference type="NCBI Taxonomy" id="2742796"/>
    <lineage>
        <taxon>Bacteria</taxon>
        <taxon>Pseudomonadati</taxon>
        <taxon>Pseudomonadota</taxon>
        <taxon>Gammaproteobacteria</taxon>
        <taxon>Oceanospirillales</taxon>
        <taxon>Oceanospirillaceae</taxon>
        <taxon>Thalassolituus</taxon>
    </lineage>
</organism>
<accession>A0ABY6ACB4</accession>
<feature type="domain" description="DUF3592" evidence="3">
    <location>
        <begin position="61"/>
        <end position="147"/>
    </location>
</feature>
<feature type="transmembrane region" description="Helical" evidence="2">
    <location>
        <begin position="460"/>
        <end position="482"/>
    </location>
</feature>
<protein>
    <submittedName>
        <fullName evidence="4">DUF3592 domain-containing protein</fullName>
    </submittedName>
</protein>
<keyword evidence="2" id="KW-1133">Transmembrane helix</keyword>
<dbReference type="InterPro" id="IPR021994">
    <property type="entry name" value="DUF3592"/>
</dbReference>
<keyword evidence="2" id="KW-0472">Membrane</keyword>
<feature type="transmembrane region" description="Helical" evidence="2">
    <location>
        <begin position="24"/>
        <end position="45"/>
    </location>
</feature>
<dbReference type="EMBL" id="CP054475">
    <property type="protein sequence ID" value="UXD88350.1"/>
    <property type="molecule type" value="Genomic_DNA"/>
</dbReference>
<feature type="transmembrane region" description="Helical" evidence="2">
    <location>
        <begin position="488"/>
        <end position="510"/>
    </location>
</feature>
<reference evidence="5" key="1">
    <citation type="submission" date="2020-06" db="EMBL/GenBank/DDBJ databases">
        <title>Thalassolituus marinus alknpb1M-1, a hydrocarbon-degrading bacterium isolated from the deep-sea overlying water using an in-situ strategy from the South China Sea basin.</title>
        <authorList>
            <person name="Dong C."/>
            <person name="Chen Y."/>
            <person name="Shao Z."/>
        </authorList>
    </citation>
    <scope>NUCLEOTIDE SEQUENCE [LARGE SCALE GENOMIC DNA]</scope>
    <source>
        <strain evidence="5">alknpb1M-1</strain>
    </source>
</reference>
<dbReference type="RefSeq" id="WP_260997085.1">
    <property type="nucleotide sequence ID" value="NZ_CP054475.1"/>
</dbReference>
<dbReference type="Proteomes" id="UP001065322">
    <property type="component" value="Chromosome"/>
</dbReference>
<gene>
    <name evidence="4" type="ORF">HUF19_13355</name>
</gene>
<evidence type="ECO:0000313" key="4">
    <source>
        <dbReference type="EMBL" id="UXD88350.1"/>
    </source>
</evidence>
<feature type="transmembrane region" description="Helical" evidence="2">
    <location>
        <begin position="231"/>
        <end position="249"/>
    </location>
</feature>
<sequence>MPTSSNIRSKGGESTEKSKSGKSVGMMLFGFIFFAAGFAVAAFTMGSNLLRYYETADWAQVPATITSLDLRTHHGDDSVTWSVDARYQYQFNGRTYHSDRVALTGGSDNIGDFWQELYSRLKSEQQRNQVKAYVNPAEPQEAYLDRTLRTGLLVFGGIFGAVFMAVGGGIMFMGGRSSNSSEQLDSARAGIPSDQRGSYKILLFIGCLFVLISAPLLFVIVDALQDGEPEVLLGLIFPLVGSGAIYAALRMRKRYLQIGQTLFYPDPLPGHAGGQVGGYFHLASGEWVGSPQVRLTCVHIYSTGSGKESKTHHDVIWQSKGRAHCETNNGGCNVHALFDVPADLPGSGSASGYRGRIQWNLHCEGIVSVPVAAARNPRVDNSRAMRDSNRLQVEFERSWSIPVEKGQQTSSFQMPAEEQEAWHQQQREEASASAAAQIAMTAAGSGMHLESAAGRHTGMALGLLLFGLVFDGVGVFLLYMAMQGELMLWLMGPVFLLVGLLVTWFGVFWLGRALETDIEPGRVRIVRRLFGVALYQRSAAVSAASPLTLDMGMSSTNQNGAKTEYFSLSVEADGKKIKLAEGIEGREAAEVLREKVKAVLTRELDSELI</sequence>
<proteinExistence type="predicted"/>
<evidence type="ECO:0000259" key="3">
    <source>
        <dbReference type="Pfam" id="PF12158"/>
    </source>
</evidence>
<name>A0ABY6ACB4_9GAMM</name>
<feature type="compositionally biased region" description="Basic and acidic residues" evidence="1">
    <location>
        <begin position="10"/>
        <end position="19"/>
    </location>
</feature>
<feature type="transmembrane region" description="Helical" evidence="2">
    <location>
        <begin position="201"/>
        <end position="225"/>
    </location>
</feature>
<evidence type="ECO:0000313" key="5">
    <source>
        <dbReference type="Proteomes" id="UP001065322"/>
    </source>
</evidence>
<dbReference type="Pfam" id="PF12158">
    <property type="entry name" value="DUF3592"/>
    <property type="match status" value="1"/>
</dbReference>
<feature type="transmembrane region" description="Helical" evidence="2">
    <location>
        <begin position="152"/>
        <end position="173"/>
    </location>
</feature>
<keyword evidence="5" id="KW-1185">Reference proteome</keyword>
<evidence type="ECO:0000256" key="2">
    <source>
        <dbReference type="SAM" id="Phobius"/>
    </source>
</evidence>
<evidence type="ECO:0000256" key="1">
    <source>
        <dbReference type="SAM" id="MobiDB-lite"/>
    </source>
</evidence>
<feature type="region of interest" description="Disordered" evidence="1">
    <location>
        <begin position="1"/>
        <end position="20"/>
    </location>
</feature>